<dbReference type="GO" id="GO:0006281">
    <property type="term" value="P:DNA repair"/>
    <property type="evidence" value="ECO:0007669"/>
    <property type="project" value="TreeGrafter"/>
</dbReference>
<dbReference type="GO" id="GO:0030894">
    <property type="term" value="C:replisome"/>
    <property type="evidence" value="ECO:0007669"/>
    <property type="project" value="TreeGrafter"/>
</dbReference>
<feature type="non-terminal residue" evidence="7">
    <location>
        <position position="1"/>
    </location>
</feature>
<dbReference type="Gene3D" id="3.40.50.300">
    <property type="entry name" value="P-loop containing nucleotide triphosphate hydrolases"/>
    <property type="match status" value="1"/>
</dbReference>
<dbReference type="Pfam" id="PF00270">
    <property type="entry name" value="DEAD"/>
    <property type="match status" value="1"/>
</dbReference>
<organism evidence="7">
    <name type="scientific">marine metagenome</name>
    <dbReference type="NCBI Taxonomy" id="408172"/>
    <lineage>
        <taxon>unclassified sequences</taxon>
        <taxon>metagenomes</taxon>
        <taxon>ecological metagenomes</taxon>
    </lineage>
</organism>
<dbReference type="InterPro" id="IPR014001">
    <property type="entry name" value="Helicase_ATP-bd"/>
</dbReference>
<comment type="catalytic activity">
    <reaction evidence="4">
        <text>Couples ATP hydrolysis with the unwinding of duplex DNA by translocating in the 3'-5' direction.</text>
        <dbReference type="EC" id="5.6.2.4"/>
    </reaction>
</comment>
<dbReference type="GO" id="GO:0005737">
    <property type="term" value="C:cytoplasm"/>
    <property type="evidence" value="ECO:0007669"/>
    <property type="project" value="TreeGrafter"/>
</dbReference>
<name>A0A382JDT7_9ZZZZ</name>
<dbReference type="GO" id="GO:0006310">
    <property type="term" value="P:DNA recombination"/>
    <property type="evidence" value="ECO:0007669"/>
    <property type="project" value="TreeGrafter"/>
</dbReference>
<dbReference type="EMBL" id="UINC01073561">
    <property type="protein sequence ID" value="SVC10046.1"/>
    <property type="molecule type" value="Genomic_DNA"/>
</dbReference>
<evidence type="ECO:0000256" key="5">
    <source>
        <dbReference type="ARBA" id="ARBA00034808"/>
    </source>
</evidence>
<keyword evidence="2" id="KW-0238">DNA-binding</keyword>
<keyword evidence="3" id="KW-0413">Isomerase</keyword>
<dbReference type="PANTHER" id="PTHR13710:SF105">
    <property type="entry name" value="ATP-DEPENDENT DNA HELICASE Q1"/>
    <property type="match status" value="1"/>
</dbReference>
<feature type="domain" description="Helicase ATP-binding" evidence="6">
    <location>
        <begin position="42"/>
        <end position="157"/>
    </location>
</feature>
<dbReference type="GO" id="GO:0009378">
    <property type="term" value="F:four-way junction helicase activity"/>
    <property type="evidence" value="ECO:0007669"/>
    <property type="project" value="TreeGrafter"/>
</dbReference>
<gene>
    <name evidence="7" type="ORF">METZ01_LOCUS262900</name>
</gene>
<dbReference type="GO" id="GO:0043138">
    <property type="term" value="F:3'-5' DNA helicase activity"/>
    <property type="evidence" value="ECO:0007669"/>
    <property type="project" value="UniProtKB-EC"/>
</dbReference>
<dbReference type="AlphaFoldDB" id="A0A382JDT7"/>
<sequence length="157" mass="16865">VSQSQAIDPTSDAEILLLKPNLEEALAKLGFDSFLPGQREAVETLLDTGRLLLVAPTGGGKSLTYQLPAALLPGTTLVVSPLIALMHDQVQALEKRGVAATYLASTLDGDELRRRMQGIANGDYKLVYAAPERLAYPGFRSLLQRINCPLVAVDEAH</sequence>
<dbReference type="PROSITE" id="PS51192">
    <property type="entry name" value="HELICASE_ATP_BIND_1"/>
    <property type="match status" value="1"/>
</dbReference>
<proteinExistence type="inferred from homology"/>
<dbReference type="GO" id="GO:0043590">
    <property type="term" value="C:bacterial nucleoid"/>
    <property type="evidence" value="ECO:0007669"/>
    <property type="project" value="TreeGrafter"/>
</dbReference>
<dbReference type="InterPro" id="IPR027417">
    <property type="entry name" value="P-loop_NTPase"/>
</dbReference>
<comment type="similarity">
    <text evidence="1">Belongs to the helicase family. RecQ subfamily.</text>
</comment>
<evidence type="ECO:0000259" key="6">
    <source>
        <dbReference type="PROSITE" id="PS51192"/>
    </source>
</evidence>
<dbReference type="SUPFAM" id="SSF52540">
    <property type="entry name" value="P-loop containing nucleoside triphosphate hydrolases"/>
    <property type="match status" value="1"/>
</dbReference>
<dbReference type="EC" id="5.6.2.4" evidence="5"/>
<feature type="non-terminal residue" evidence="7">
    <location>
        <position position="157"/>
    </location>
</feature>
<protein>
    <recommendedName>
        <fullName evidence="5">DNA 3'-5' helicase</fullName>
        <ecNumber evidence="5">5.6.2.4</ecNumber>
    </recommendedName>
</protein>
<evidence type="ECO:0000256" key="2">
    <source>
        <dbReference type="ARBA" id="ARBA00023125"/>
    </source>
</evidence>
<evidence type="ECO:0000313" key="7">
    <source>
        <dbReference type="EMBL" id="SVC10046.1"/>
    </source>
</evidence>
<accession>A0A382JDT7</accession>
<dbReference type="GO" id="GO:0005524">
    <property type="term" value="F:ATP binding"/>
    <property type="evidence" value="ECO:0007669"/>
    <property type="project" value="InterPro"/>
</dbReference>
<evidence type="ECO:0000256" key="3">
    <source>
        <dbReference type="ARBA" id="ARBA00023235"/>
    </source>
</evidence>
<evidence type="ECO:0000256" key="1">
    <source>
        <dbReference type="ARBA" id="ARBA00005446"/>
    </source>
</evidence>
<reference evidence="7" key="1">
    <citation type="submission" date="2018-05" db="EMBL/GenBank/DDBJ databases">
        <authorList>
            <person name="Lanie J.A."/>
            <person name="Ng W.-L."/>
            <person name="Kazmierczak K.M."/>
            <person name="Andrzejewski T.M."/>
            <person name="Davidsen T.M."/>
            <person name="Wayne K.J."/>
            <person name="Tettelin H."/>
            <person name="Glass J.I."/>
            <person name="Rusch D."/>
            <person name="Podicherti R."/>
            <person name="Tsui H.-C.T."/>
            <person name="Winkler M.E."/>
        </authorList>
    </citation>
    <scope>NUCLEOTIDE SEQUENCE</scope>
</reference>
<dbReference type="CDD" id="cd17920">
    <property type="entry name" value="DEXHc_RecQ"/>
    <property type="match status" value="1"/>
</dbReference>
<dbReference type="GO" id="GO:0003677">
    <property type="term" value="F:DNA binding"/>
    <property type="evidence" value="ECO:0007669"/>
    <property type="project" value="UniProtKB-KW"/>
</dbReference>
<evidence type="ECO:0000256" key="4">
    <source>
        <dbReference type="ARBA" id="ARBA00034617"/>
    </source>
</evidence>
<dbReference type="InterPro" id="IPR011545">
    <property type="entry name" value="DEAD/DEAH_box_helicase_dom"/>
</dbReference>
<dbReference type="PANTHER" id="PTHR13710">
    <property type="entry name" value="DNA HELICASE RECQ FAMILY MEMBER"/>
    <property type="match status" value="1"/>
</dbReference>